<dbReference type="Pfam" id="PF03450">
    <property type="entry name" value="CO_deh_flav_C"/>
    <property type="match status" value="1"/>
</dbReference>
<dbReference type="InterPro" id="IPR016169">
    <property type="entry name" value="FAD-bd_PCMH_sub2"/>
</dbReference>
<dbReference type="SUPFAM" id="SSF56176">
    <property type="entry name" value="FAD-binding/transporter-associated domain-like"/>
    <property type="match status" value="1"/>
</dbReference>
<dbReference type="Pfam" id="PF00941">
    <property type="entry name" value="FAD_binding_5"/>
    <property type="match status" value="1"/>
</dbReference>
<dbReference type="InterPro" id="IPR036318">
    <property type="entry name" value="FAD-bd_PCMH-like_sf"/>
</dbReference>
<dbReference type="Gene3D" id="3.30.465.10">
    <property type="match status" value="2"/>
</dbReference>
<name>A0ABZ1Q5C3_9ACTN</name>
<dbReference type="Gene3D" id="3.30.390.50">
    <property type="entry name" value="CO dehydrogenase flavoprotein, C-terminal domain"/>
    <property type="match status" value="1"/>
</dbReference>
<evidence type="ECO:0000256" key="1">
    <source>
        <dbReference type="ARBA" id="ARBA00023002"/>
    </source>
</evidence>
<dbReference type="InterPro" id="IPR036683">
    <property type="entry name" value="CO_DH_flav_C_dom_sf"/>
</dbReference>
<dbReference type="SUPFAM" id="SSF55447">
    <property type="entry name" value="CO dehydrogenase flavoprotein C-terminal domain-like"/>
    <property type="match status" value="1"/>
</dbReference>
<organism evidence="3 4">
    <name type="scientific">Streptomyces erythrochromogenes</name>
    <dbReference type="NCBI Taxonomy" id="285574"/>
    <lineage>
        <taxon>Bacteria</taxon>
        <taxon>Bacillati</taxon>
        <taxon>Actinomycetota</taxon>
        <taxon>Actinomycetes</taxon>
        <taxon>Kitasatosporales</taxon>
        <taxon>Streptomycetaceae</taxon>
        <taxon>Streptomyces</taxon>
    </lineage>
</organism>
<dbReference type="InterPro" id="IPR016167">
    <property type="entry name" value="FAD-bd_PCMH_sub1"/>
</dbReference>
<evidence type="ECO:0000313" key="3">
    <source>
        <dbReference type="EMBL" id="WUN77484.1"/>
    </source>
</evidence>
<proteinExistence type="predicted"/>
<dbReference type="EMBL" id="CP108036">
    <property type="protein sequence ID" value="WUN77484.1"/>
    <property type="molecule type" value="Genomic_DNA"/>
</dbReference>
<dbReference type="PROSITE" id="PS51387">
    <property type="entry name" value="FAD_PCMH"/>
    <property type="match status" value="1"/>
</dbReference>
<dbReference type="InterPro" id="IPR051312">
    <property type="entry name" value="Diverse_Substr_Oxidored"/>
</dbReference>
<sequence>MKPFGYVRAGSLREATGAYAAHPDPRYLGGGTNLVDLMKLGVETPATLIDISRLPLDAVEERSGGGLRLGATARNSDVAAHPLVRTRYPLVARALLAGASGQLRNIATTGGNLLQRTRCPYFQDVSKACNKRRPGTGCAARDGVHREHAVLGHSAHCIATHPSDLAVALAALDADIELYGGGDGDAGDGTGATGGIRTVAAQSFHRLPGDHPEQDTVIRPGEILTAVLLPAPVPGAVSLYRKARDRASYAFALASVAAVLDLDPATGRVRHVALAFGGLAHRPWRATTAEQELTGAVLDTGTVRRAVDAELDRARPLRDNAHKVVLARNLARDALATLAELAATSRRAP</sequence>
<evidence type="ECO:0000259" key="2">
    <source>
        <dbReference type="PROSITE" id="PS51387"/>
    </source>
</evidence>
<dbReference type="RefSeq" id="WP_328738468.1">
    <property type="nucleotide sequence ID" value="NZ_CP108036.1"/>
</dbReference>
<feature type="domain" description="FAD-binding PCMH-type" evidence="2">
    <location>
        <begin position="1"/>
        <end position="234"/>
    </location>
</feature>
<dbReference type="InterPro" id="IPR016166">
    <property type="entry name" value="FAD-bd_PCMH"/>
</dbReference>
<dbReference type="GeneID" id="95494899"/>
<keyword evidence="4" id="KW-1185">Reference proteome</keyword>
<gene>
    <name evidence="3" type="ORF">OHA91_02645</name>
</gene>
<dbReference type="Proteomes" id="UP001432312">
    <property type="component" value="Chromosome"/>
</dbReference>
<protein>
    <submittedName>
        <fullName evidence="3">Xanthine dehydrogenase family protein subunit M</fullName>
    </submittedName>
</protein>
<evidence type="ECO:0000313" key="4">
    <source>
        <dbReference type="Proteomes" id="UP001432312"/>
    </source>
</evidence>
<dbReference type="PANTHER" id="PTHR42659:SF1">
    <property type="entry name" value="OXIDOREDUCTASE"/>
    <property type="match status" value="1"/>
</dbReference>
<keyword evidence="1" id="KW-0560">Oxidoreductase</keyword>
<dbReference type="Gene3D" id="3.30.43.10">
    <property type="entry name" value="Uridine Diphospho-n-acetylenolpyruvylglucosamine Reductase, domain 2"/>
    <property type="match status" value="1"/>
</dbReference>
<dbReference type="InterPro" id="IPR005107">
    <property type="entry name" value="CO_DH_flav_C"/>
</dbReference>
<dbReference type="SMART" id="SM01092">
    <property type="entry name" value="CO_deh_flav_C"/>
    <property type="match status" value="1"/>
</dbReference>
<reference evidence="3" key="1">
    <citation type="submission" date="2022-10" db="EMBL/GenBank/DDBJ databases">
        <title>The complete genomes of actinobacterial strains from the NBC collection.</title>
        <authorList>
            <person name="Joergensen T.S."/>
            <person name="Alvarez Arevalo M."/>
            <person name="Sterndorff E.B."/>
            <person name="Faurdal D."/>
            <person name="Vuksanovic O."/>
            <person name="Mourched A.-S."/>
            <person name="Charusanti P."/>
            <person name="Shaw S."/>
            <person name="Blin K."/>
            <person name="Weber T."/>
        </authorList>
    </citation>
    <scope>NUCLEOTIDE SEQUENCE</scope>
    <source>
        <strain evidence="3">NBC_00303</strain>
    </source>
</reference>
<accession>A0ABZ1Q5C3</accession>
<dbReference type="PANTHER" id="PTHR42659">
    <property type="entry name" value="XANTHINE DEHYDROGENASE SUBUNIT C-RELATED"/>
    <property type="match status" value="1"/>
</dbReference>
<dbReference type="InterPro" id="IPR002346">
    <property type="entry name" value="Mopterin_DH_FAD-bd"/>
</dbReference>